<dbReference type="PANTHER" id="PTHR18919">
    <property type="entry name" value="ACETYL-COA C-ACYLTRANSFERASE"/>
    <property type="match status" value="1"/>
</dbReference>
<keyword evidence="7" id="KW-0012">Acyltransferase</keyword>
<evidence type="ECO:0000256" key="8">
    <source>
        <dbReference type="ARBA" id="ARBA00024073"/>
    </source>
</evidence>
<evidence type="ECO:0000256" key="6">
    <source>
        <dbReference type="ARBA" id="ARBA00023128"/>
    </source>
</evidence>
<dbReference type="GO" id="GO:0003988">
    <property type="term" value="F:acetyl-CoA C-acyltransferase activity"/>
    <property type="evidence" value="ECO:0007669"/>
    <property type="project" value="UniProtKB-EC"/>
</dbReference>
<keyword evidence="3" id="KW-0808">Transferase</keyword>
<dbReference type="GO" id="GO:0005739">
    <property type="term" value="C:mitochondrion"/>
    <property type="evidence" value="ECO:0007669"/>
    <property type="project" value="UniProtKB-SubCell"/>
</dbReference>
<keyword evidence="12" id="KW-1185">Reference proteome</keyword>
<feature type="region of interest" description="Disordered" evidence="9">
    <location>
        <begin position="231"/>
        <end position="250"/>
    </location>
</feature>
<reference evidence="11" key="1">
    <citation type="submission" date="2025-08" db="UniProtKB">
        <authorList>
            <consortium name="Ensembl"/>
        </authorList>
    </citation>
    <scope>IDENTIFICATION</scope>
</reference>
<dbReference type="Ensembl" id="ENSJHYT00000013472.1">
    <property type="protein sequence ID" value="ENSJHYP00000011122.1"/>
    <property type="gene ID" value="ENSJHYG00000008719.1"/>
</dbReference>
<dbReference type="GO" id="GO:0006635">
    <property type="term" value="P:fatty acid beta-oxidation"/>
    <property type="evidence" value="ECO:0007669"/>
    <property type="project" value="TreeGrafter"/>
</dbReference>
<dbReference type="AlphaFoldDB" id="A0A8C5NN47"/>
<evidence type="ECO:0000256" key="2">
    <source>
        <dbReference type="ARBA" id="ARBA00010982"/>
    </source>
</evidence>
<dbReference type="InterPro" id="IPR020613">
    <property type="entry name" value="Thiolase_CS"/>
</dbReference>
<dbReference type="SUPFAM" id="SSF53901">
    <property type="entry name" value="Thiolase-like"/>
    <property type="match status" value="1"/>
</dbReference>
<dbReference type="InterPro" id="IPR016039">
    <property type="entry name" value="Thiolase-like"/>
</dbReference>
<evidence type="ECO:0000259" key="10">
    <source>
        <dbReference type="Pfam" id="PF02803"/>
    </source>
</evidence>
<evidence type="ECO:0000256" key="4">
    <source>
        <dbReference type="ARBA" id="ARBA00022832"/>
    </source>
</evidence>
<dbReference type="EC" id="2.3.1.16" evidence="8"/>
<dbReference type="InterPro" id="IPR020617">
    <property type="entry name" value="Thiolase_C"/>
</dbReference>
<keyword evidence="4" id="KW-0276">Fatty acid metabolism</keyword>
<protein>
    <recommendedName>
        <fullName evidence="8">acetyl-CoA C-acyltransferase</fullName>
        <ecNumber evidence="8">2.3.1.16</ecNumber>
    </recommendedName>
</protein>
<dbReference type="Gene3D" id="3.40.47.10">
    <property type="match status" value="2"/>
</dbReference>
<name>A0A8C5NN47_JUNHY</name>
<evidence type="ECO:0000256" key="1">
    <source>
        <dbReference type="ARBA" id="ARBA00004173"/>
    </source>
</evidence>
<dbReference type="Proteomes" id="UP000694408">
    <property type="component" value="Unplaced"/>
</dbReference>
<evidence type="ECO:0000313" key="11">
    <source>
        <dbReference type="Ensembl" id="ENSJHYP00000011122.1"/>
    </source>
</evidence>
<reference evidence="11" key="2">
    <citation type="submission" date="2025-09" db="UniProtKB">
        <authorList>
            <consortium name="Ensembl"/>
        </authorList>
    </citation>
    <scope>IDENTIFICATION</scope>
</reference>
<sequence>MEQMGKLKPAFVKPYGTVTAANSSFLVIPVPSTVSQRGELWGMGLTGNTDARLVCFPSFSPTYATPKVLEKAGLSMSDIDVFEFHEAFAVSALKLGWLPVFNTWGGSLSLGHPFGATGCRLVITAAHRLKKEGGQYGLVAACAAGGQVMEPGNGSQCQRAGLDGILGMRNCSLAGWAGPGTAVAIPGSAQGQAGHWGWNSGSVPAMAEGGLGDLSKPLPTHTSCDSMISESQHLVSAQPPPQEQSPKHFR</sequence>
<evidence type="ECO:0000256" key="5">
    <source>
        <dbReference type="ARBA" id="ARBA00023098"/>
    </source>
</evidence>
<evidence type="ECO:0000313" key="12">
    <source>
        <dbReference type="Proteomes" id="UP000694408"/>
    </source>
</evidence>
<proteinExistence type="inferred from homology"/>
<organism evidence="11 12">
    <name type="scientific">Junco hyemalis</name>
    <name type="common">Dark-eyed junco</name>
    <dbReference type="NCBI Taxonomy" id="40217"/>
    <lineage>
        <taxon>Eukaryota</taxon>
        <taxon>Metazoa</taxon>
        <taxon>Chordata</taxon>
        <taxon>Craniata</taxon>
        <taxon>Vertebrata</taxon>
        <taxon>Euteleostomi</taxon>
        <taxon>Archelosauria</taxon>
        <taxon>Archosauria</taxon>
        <taxon>Dinosauria</taxon>
        <taxon>Saurischia</taxon>
        <taxon>Theropoda</taxon>
        <taxon>Coelurosauria</taxon>
        <taxon>Aves</taxon>
        <taxon>Neognathae</taxon>
        <taxon>Neoaves</taxon>
        <taxon>Telluraves</taxon>
        <taxon>Australaves</taxon>
        <taxon>Passeriformes</taxon>
        <taxon>Passerellidae</taxon>
        <taxon>Junco</taxon>
    </lineage>
</organism>
<keyword evidence="5" id="KW-0443">Lipid metabolism</keyword>
<accession>A0A8C5NN47</accession>
<evidence type="ECO:0000256" key="3">
    <source>
        <dbReference type="ARBA" id="ARBA00022679"/>
    </source>
</evidence>
<feature type="domain" description="Thiolase C-terminal" evidence="10">
    <location>
        <begin position="59"/>
        <end position="147"/>
    </location>
</feature>
<dbReference type="PANTHER" id="PTHR18919:SF153">
    <property type="entry name" value="TRIFUNCTIONAL ENZYME SUBUNIT BETA, MITOCHONDRIAL"/>
    <property type="match status" value="1"/>
</dbReference>
<evidence type="ECO:0000256" key="9">
    <source>
        <dbReference type="SAM" id="MobiDB-lite"/>
    </source>
</evidence>
<dbReference type="PROSITE" id="PS00737">
    <property type="entry name" value="THIOLASE_2"/>
    <property type="match status" value="1"/>
</dbReference>
<dbReference type="Pfam" id="PF02803">
    <property type="entry name" value="Thiolase_C"/>
    <property type="match status" value="1"/>
</dbReference>
<keyword evidence="6" id="KW-0496">Mitochondrion</keyword>
<comment type="similarity">
    <text evidence="2">Belongs to the thiolase-like superfamily. Thiolase family.</text>
</comment>
<comment type="subcellular location">
    <subcellularLocation>
        <location evidence="1">Mitochondrion</location>
    </subcellularLocation>
</comment>
<evidence type="ECO:0000256" key="7">
    <source>
        <dbReference type="ARBA" id="ARBA00023315"/>
    </source>
</evidence>